<gene>
    <name evidence="2" type="ORF">H8S37_00540</name>
</gene>
<feature type="transmembrane region" description="Helical" evidence="1">
    <location>
        <begin position="20"/>
        <end position="40"/>
    </location>
</feature>
<dbReference type="AlphaFoldDB" id="A0A923RPB1"/>
<feature type="transmembrane region" description="Helical" evidence="1">
    <location>
        <begin position="84"/>
        <end position="104"/>
    </location>
</feature>
<reference evidence="2" key="1">
    <citation type="submission" date="2020-08" db="EMBL/GenBank/DDBJ databases">
        <title>Genome public.</title>
        <authorList>
            <person name="Liu C."/>
            <person name="Sun Q."/>
        </authorList>
    </citation>
    <scope>NUCLEOTIDE SEQUENCE</scope>
    <source>
        <strain evidence="2">NSJ-55</strain>
    </source>
</reference>
<keyword evidence="3" id="KW-1185">Reference proteome</keyword>
<keyword evidence="1" id="KW-0472">Membrane</keyword>
<feature type="transmembrane region" description="Helical" evidence="1">
    <location>
        <begin position="169"/>
        <end position="191"/>
    </location>
</feature>
<keyword evidence="1" id="KW-0812">Transmembrane</keyword>
<sequence length="274" mass="30868">MFDMMRMDFRRILKSKSIYICLLILLVTIAGFLFIFKLSIDEQMRSSIEAGGAVFMMNGEEMTGEQLAAAYAKIPAIDILSTTIFRGGFFFIIIAVLTSLFICSDFDSGFAKNIFSLRNRRFTYVLSKWIAMQSVSLVFILFLIGEFILFCHMFGLPFRETPLEEYAKFTLIFWLTGGGFSAMLTFVSVLFRNKAVSVGAALLLASGTVLTIIDSITTALKLDFIPYDFTLYGCIQDISFPVTAEKFSLCVGTGLVWTFVWLVLSIFILQKKDI</sequence>
<feature type="transmembrane region" description="Helical" evidence="1">
    <location>
        <begin position="125"/>
        <end position="149"/>
    </location>
</feature>
<feature type="transmembrane region" description="Helical" evidence="1">
    <location>
        <begin position="246"/>
        <end position="269"/>
    </location>
</feature>
<comment type="caution">
    <text evidence="2">The sequence shown here is derived from an EMBL/GenBank/DDBJ whole genome shotgun (WGS) entry which is preliminary data.</text>
</comment>
<evidence type="ECO:0000313" key="2">
    <source>
        <dbReference type="EMBL" id="MBC5687423.1"/>
    </source>
</evidence>
<feature type="transmembrane region" description="Helical" evidence="1">
    <location>
        <begin position="198"/>
        <end position="220"/>
    </location>
</feature>
<organism evidence="2 3">
    <name type="scientific">Mediterraneibacter hominis</name>
    <dbReference type="NCBI Taxonomy" id="2763054"/>
    <lineage>
        <taxon>Bacteria</taxon>
        <taxon>Bacillati</taxon>
        <taxon>Bacillota</taxon>
        <taxon>Clostridia</taxon>
        <taxon>Lachnospirales</taxon>
        <taxon>Lachnospiraceae</taxon>
        <taxon>Mediterraneibacter</taxon>
    </lineage>
</organism>
<proteinExistence type="predicted"/>
<dbReference type="Proteomes" id="UP000652477">
    <property type="component" value="Unassembled WGS sequence"/>
</dbReference>
<accession>A0A923RPB1</accession>
<evidence type="ECO:0000313" key="3">
    <source>
        <dbReference type="Proteomes" id="UP000652477"/>
    </source>
</evidence>
<keyword evidence="1" id="KW-1133">Transmembrane helix</keyword>
<dbReference type="RefSeq" id="WP_186874117.1">
    <property type="nucleotide sequence ID" value="NZ_JACOPF010000001.1"/>
</dbReference>
<evidence type="ECO:0000256" key="1">
    <source>
        <dbReference type="SAM" id="Phobius"/>
    </source>
</evidence>
<dbReference type="EMBL" id="JACOPF010000001">
    <property type="protein sequence ID" value="MBC5687423.1"/>
    <property type="molecule type" value="Genomic_DNA"/>
</dbReference>
<dbReference type="PANTHER" id="PTHR37305:SF1">
    <property type="entry name" value="MEMBRANE PROTEIN"/>
    <property type="match status" value="1"/>
</dbReference>
<dbReference type="PANTHER" id="PTHR37305">
    <property type="entry name" value="INTEGRAL MEMBRANE PROTEIN-RELATED"/>
    <property type="match status" value="1"/>
</dbReference>
<name>A0A923RPB1_9FIRM</name>
<protein>
    <submittedName>
        <fullName evidence="2">ABC transporter permease subunit</fullName>
    </submittedName>
</protein>